<sequence length="110" mass="11869">MSQATATMQQCIENCQHCQTTCSQMLTETCLVEGGPHVQQDHVKAMLDCVAACQACVDFMSRHSAFHDRYCAACAEICRVCADSCQQIGGMDQCVDACRACQESCSAMAA</sequence>
<comment type="caution">
    <text evidence="1">The sequence shown here is derived from an EMBL/GenBank/DDBJ whole genome shotgun (WGS) entry which is preliminary data.</text>
</comment>
<proteinExistence type="predicted"/>
<evidence type="ECO:0000313" key="1">
    <source>
        <dbReference type="EMBL" id="TWT69767.1"/>
    </source>
</evidence>
<dbReference type="OrthoDB" id="5396211at2"/>
<accession>A0A5C5Y2A6</accession>
<dbReference type="PANTHER" id="PTHR37310">
    <property type="entry name" value="CYTOPLASMIC PROTEIN-RELATED"/>
    <property type="match status" value="1"/>
</dbReference>
<keyword evidence="2" id="KW-1185">Reference proteome</keyword>
<dbReference type="EMBL" id="SJPL01000001">
    <property type="protein sequence ID" value="TWT69767.1"/>
    <property type="molecule type" value="Genomic_DNA"/>
</dbReference>
<dbReference type="Proteomes" id="UP000317238">
    <property type="component" value="Unassembled WGS sequence"/>
</dbReference>
<dbReference type="PANTHER" id="PTHR37310:SF1">
    <property type="entry name" value="CYTOPLASMIC PROTEIN"/>
    <property type="match status" value="1"/>
</dbReference>
<dbReference type="InterPro" id="IPR044543">
    <property type="entry name" value="YHJQ-like"/>
</dbReference>
<dbReference type="InterPro" id="IPR005560">
    <property type="entry name" value="Csp_YhjQ"/>
</dbReference>
<gene>
    <name evidence="1" type="ORF">Pan14r_20590</name>
</gene>
<organism evidence="1 2">
    <name type="scientific">Crateriforma conspicua</name>
    <dbReference type="NCBI Taxonomy" id="2527996"/>
    <lineage>
        <taxon>Bacteria</taxon>
        <taxon>Pseudomonadati</taxon>
        <taxon>Planctomycetota</taxon>
        <taxon>Planctomycetia</taxon>
        <taxon>Planctomycetales</taxon>
        <taxon>Planctomycetaceae</taxon>
        <taxon>Crateriforma</taxon>
    </lineage>
</organism>
<dbReference type="Pfam" id="PF03860">
    <property type="entry name" value="Csp"/>
    <property type="match status" value="1"/>
</dbReference>
<evidence type="ECO:0008006" key="3">
    <source>
        <dbReference type="Google" id="ProtNLM"/>
    </source>
</evidence>
<dbReference type="AlphaFoldDB" id="A0A5C5Y2A6"/>
<evidence type="ECO:0000313" key="2">
    <source>
        <dbReference type="Proteomes" id="UP000317238"/>
    </source>
</evidence>
<name>A0A5C5Y2A6_9PLAN</name>
<dbReference type="RefSeq" id="WP_146439028.1">
    <property type="nucleotide sequence ID" value="NZ_SJPL01000001.1"/>
</dbReference>
<reference evidence="1 2" key="1">
    <citation type="submission" date="2019-02" db="EMBL/GenBank/DDBJ databases">
        <title>Deep-cultivation of Planctomycetes and their phenomic and genomic characterization uncovers novel biology.</title>
        <authorList>
            <person name="Wiegand S."/>
            <person name="Jogler M."/>
            <person name="Boedeker C."/>
            <person name="Pinto D."/>
            <person name="Vollmers J."/>
            <person name="Rivas-Marin E."/>
            <person name="Kohn T."/>
            <person name="Peeters S.H."/>
            <person name="Heuer A."/>
            <person name="Rast P."/>
            <person name="Oberbeckmann S."/>
            <person name="Bunk B."/>
            <person name="Jeske O."/>
            <person name="Meyerdierks A."/>
            <person name="Storesund J.E."/>
            <person name="Kallscheuer N."/>
            <person name="Luecker S."/>
            <person name="Lage O.M."/>
            <person name="Pohl T."/>
            <person name="Merkel B.J."/>
            <person name="Hornburger P."/>
            <person name="Mueller R.-W."/>
            <person name="Bruemmer F."/>
            <person name="Labrenz M."/>
            <person name="Spormann A.M."/>
            <person name="Op Den Camp H."/>
            <person name="Overmann J."/>
            <person name="Amann R."/>
            <person name="Jetten M.S.M."/>
            <person name="Mascher T."/>
            <person name="Medema M.H."/>
            <person name="Devos D.P."/>
            <person name="Kaster A.-K."/>
            <person name="Ovreas L."/>
            <person name="Rohde M."/>
            <person name="Galperin M.Y."/>
            <person name="Jogler C."/>
        </authorList>
    </citation>
    <scope>NUCLEOTIDE SEQUENCE [LARGE SCALE GENOMIC DNA]</scope>
    <source>
        <strain evidence="1 2">Pan14r</strain>
    </source>
</reference>
<protein>
    <recommendedName>
        <fullName evidence="3">Cysteine-rich protein YhjQ</fullName>
    </recommendedName>
</protein>
<dbReference type="Gene3D" id="1.20.1270.360">
    <property type="match status" value="1"/>
</dbReference>
<dbReference type="CDD" id="cd08026">
    <property type="entry name" value="DUF326"/>
    <property type="match status" value="1"/>
</dbReference>